<dbReference type="InterPro" id="IPR036890">
    <property type="entry name" value="HATPase_C_sf"/>
</dbReference>
<evidence type="ECO:0000259" key="10">
    <source>
        <dbReference type="PROSITE" id="PS50112"/>
    </source>
</evidence>
<dbReference type="InterPro" id="IPR005467">
    <property type="entry name" value="His_kinase_dom"/>
</dbReference>
<dbReference type="CDD" id="cd00082">
    <property type="entry name" value="HisKA"/>
    <property type="match status" value="1"/>
</dbReference>
<comment type="caution">
    <text evidence="12">The sequence shown here is derived from an EMBL/GenBank/DDBJ whole genome shotgun (WGS) entry which is preliminary data.</text>
</comment>
<evidence type="ECO:0000256" key="1">
    <source>
        <dbReference type="ARBA" id="ARBA00000085"/>
    </source>
</evidence>
<gene>
    <name evidence="12" type="ORF">QQS35_03605</name>
</gene>
<dbReference type="InterPro" id="IPR003594">
    <property type="entry name" value="HATPase_dom"/>
</dbReference>
<dbReference type="Proteomes" id="UP001235343">
    <property type="component" value="Unassembled WGS sequence"/>
</dbReference>
<keyword evidence="8" id="KW-0902">Two-component regulatory system</keyword>
<dbReference type="InterPro" id="IPR003661">
    <property type="entry name" value="HisK_dim/P_dom"/>
</dbReference>
<dbReference type="InterPro" id="IPR035965">
    <property type="entry name" value="PAS-like_dom_sf"/>
</dbReference>
<keyword evidence="7 12" id="KW-0067">ATP-binding</keyword>
<dbReference type="NCBIfam" id="TIGR00229">
    <property type="entry name" value="sensory_box"/>
    <property type="match status" value="1"/>
</dbReference>
<evidence type="ECO:0000259" key="9">
    <source>
        <dbReference type="PROSITE" id="PS50109"/>
    </source>
</evidence>
<dbReference type="GO" id="GO:0005524">
    <property type="term" value="F:ATP binding"/>
    <property type="evidence" value="ECO:0007669"/>
    <property type="project" value="UniProtKB-KW"/>
</dbReference>
<feature type="domain" description="Histidine kinase" evidence="9">
    <location>
        <begin position="169"/>
        <end position="372"/>
    </location>
</feature>
<reference evidence="12 13" key="1">
    <citation type="submission" date="2023-06" db="EMBL/GenBank/DDBJ databases">
        <title>Aquibacillus rhizosphaerae LR5S19.</title>
        <authorList>
            <person name="Sun J.-Q."/>
        </authorList>
    </citation>
    <scope>NUCLEOTIDE SEQUENCE [LARGE SCALE GENOMIC DNA]</scope>
    <source>
        <strain evidence="12 13">LR5S19</strain>
    </source>
</reference>
<evidence type="ECO:0000256" key="7">
    <source>
        <dbReference type="ARBA" id="ARBA00022840"/>
    </source>
</evidence>
<dbReference type="PANTHER" id="PTHR43065:SF34">
    <property type="entry name" value="SPORULATION KINASE A"/>
    <property type="match status" value="1"/>
</dbReference>
<accession>A0ABT7L138</accession>
<dbReference type="Pfam" id="PF02518">
    <property type="entry name" value="HATPase_c"/>
    <property type="match status" value="1"/>
</dbReference>
<dbReference type="SUPFAM" id="SSF55874">
    <property type="entry name" value="ATPase domain of HSP90 chaperone/DNA topoisomerase II/histidine kinase"/>
    <property type="match status" value="1"/>
</dbReference>
<dbReference type="SMART" id="SM00388">
    <property type="entry name" value="HisKA"/>
    <property type="match status" value="1"/>
</dbReference>
<dbReference type="EMBL" id="JASTZU010000018">
    <property type="protein sequence ID" value="MDL4839543.1"/>
    <property type="molecule type" value="Genomic_DNA"/>
</dbReference>
<feature type="domain" description="PAS" evidence="10">
    <location>
        <begin position="34"/>
        <end position="104"/>
    </location>
</feature>
<keyword evidence="6" id="KW-0418">Kinase</keyword>
<dbReference type="SUPFAM" id="SSF47384">
    <property type="entry name" value="Homodimeric domain of signal transducing histidine kinase"/>
    <property type="match status" value="1"/>
</dbReference>
<dbReference type="PANTHER" id="PTHR43065">
    <property type="entry name" value="SENSOR HISTIDINE KINASE"/>
    <property type="match status" value="1"/>
</dbReference>
<keyword evidence="13" id="KW-1185">Reference proteome</keyword>
<keyword evidence="3" id="KW-0597">Phosphoprotein</keyword>
<proteinExistence type="predicted"/>
<dbReference type="PROSITE" id="PS50109">
    <property type="entry name" value="HIS_KIN"/>
    <property type="match status" value="1"/>
</dbReference>
<dbReference type="PROSITE" id="PS50112">
    <property type="entry name" value="PAS"/>
    <property type="match status" value="1"/>
</dbReference>
<keyword evidence="5" id="KW-0547">Nucleotide-binding</keyword>
<evidence type="ECO:0000313" key="13">
    <source>
        <dbReference type="Proteomes" id="UP001235343"/>
    </source>
</evidence>
<evidence type="ECO:0000259" key="11">
    <source>
        <dbReference type="PROSITE" id="PS50113"/>
    </source>
</evidence>
<dbReference type="Gene3D" id="3.30.565.10">
    <property type="entry name" value="Histidine kinase-like ATPase, C-terminal domain"/>
    <property type="match status" value="1"/>
</dbReference>
<dbReference type="Pfam" id="PF00512">
    <property type="entry name" value="HisKA"/>
    <property type="match status" value="1"/>
</dbReference>
<evidence type="ECO:0000256" key="6">
    <source>
        <dbReference type="ARBA" id="ARBA00022777"/>
    </source>
</evidence>
<dbReference type="PROSITE" id="PS50113">
    <property type="entry name" value="PAC"/>
    <property type="match status" value="1"/>
</dbReference>
<dbReference type="PRINTS" id="PR00344">
    <property type="entry name" value="BCTRLSENSOR"/>
</dbReference>
<dbReference type="SUPFAM" id="SSF55785">
    <property type="entry name" value="PYP-like sensor domain (PAS domain)"/>
    <property type="match status" value="1"/>
</dbReference>
<dbReference type="Gene3D" id="1.10.287.130">
    <property type="match status" value="1"/>
</dbReference>
<dbReference type="Gene3D" id="3.30.450.20">
    <property type="entry name" value="PAS domain"/>
    <property type="match status" value="1"/>
</dbReference>
<dbReference type="CDD" id="cd00075">
    <property type="entry name" value="HATPase"/>
    <property type="match status" value="1"/>
</dbReference>
<evidence type="ECO:0000313" key="12">
    <source>
        <dbReference type="EMBL" id="MDL4839543.1"/>
    </source>
</evidence>
<protein>
    <recommendedName>
        <fullName evidence="2">histidine kinase</fullName>
        <ecNumber evidence="2">2.7.13.3</ecNumber>
    </recommendedName>
</protein>
<name>A0ABT7L138_9BACI</name>
<evidence type="ECO:0000256" key="4">
    <source>
        <dbReference type="ARBA" id="ARBA00022679"/>
    </source>
</evidence>
<sequence>MTPNFYYRSNNNNNDKGVSSPSYYTNTYKLSKLPEETLDWIEDNGFDLITICDSMGKIIYISQSVKKILGYEPELLIGKFIKEYVAPNEYKIIVSKIEKYRNYSQKFTLSIRDYIGKYIWVETAMKKIENNDDKDIFILLTKDITDKKEAEEMLIRSEKMSVAGQLAAGVAHEIRNPLTSLKGFIQLLQSGIKRKDEYYKIMIDEIDKIDTITSELLFISKPMTDEKKLEKLSIMLNDVITLLRSQAKLFNIEISLCMDQDQLIYCDRTQIKQVLINLLKNAIEEMKDGGTIEVVLTNNEDYCSISIIDEGPGIPEHILHKLKEPFFTTKKDGTGLGLMISYKIIENHQGNIEIHQNEDKGSTFKINLPVYST</sequence>
<keyword evidence="4" id="KW-0808">Transferase</keyword>
<comment type="catalytic activity">
    <reaction evidence="1">
        <text>ATP + protein L-histidine = ADP + protein N-phospho-L-histidine.</text>
        <dbReference type="EC" id="2.7.13.3"/>
    </reaction>
</comment>
<dbReference type="InterPro" id="IPR036097">
    <property type="entry name" value="HisK_dim/P_sf"/>
</dbReference>
<evidence type="ECO:0000256" key="3">
    <source>
        <dbReference type="ARBA" id="ARBA00022553"/>
    </source>
</evidence>
<evidence type="ECO:0000256" key="5">
    <source>
        <dbReference type="ARBA" id="ARBA00022741"/>
    </source>
</evidence>
<organism evidence="12 13">
    <name type="scientific">Aquibacillus rhizosphaerae</name>
    <dbReference type="NCBI Taxonomy" id="3051431"/>
    <lineage>
        <taxon>Bacteria</taxon>
        <taxon>Bacillati</taxon>
        <taxon>Bacillota</taxon>
        <taxon>Bacilli</taxon>
        <taxon>Bacillales</taxon>
        <taxon>Bacillaceae</taxon>
        <taxon>Aquibacillus</taxon>
    </lineage>
</organism>
<dbReference type="InterPro" id="IPR000700">
    <property type="entry name" value="PAS-assoc_C"/>
</dbReference>
<feature type="domain" description="PAC" evidence="11">
    <location>
        <begin position="105"/>
        <end position="156"/>
    </location>
</feature>
<dbReference type="EC" id="2.7.13.3" evidence="2"/>
<dbReference type="InterPro" id="IPR000014">
    <property type="entry name" value="PAS"/>
</dbReference>
<dbReference type="Pfam" id="PF13426">
    <property type="entry name" value="PAS_9"/>
    <property type="match status" value="1"/>
</dbReference>
<dbReference type="CDD" id="cd00130">
    <property type="entry name" value="PAS"/>
    <property type="match status" value="1"/>
</dbReference>
<dbReference type="SMART" id="SM00091">
    <property type="entry name" value="PAS"/>
    <property type="match status" value="1"/>
</dbReference>
<evidence type="ECO:0000256" key="8">
    <source>
        <dbReference type="ARBA" id="ARBA00023012"/>
    </source>
</evidence>
<dbReference type="InterPro" id="IPR004358">
    <property type="entry name" value="Sig_transdc_His_kin-like_C"/>
</dbReference>
<dbReference type="SMART" id="SM00387">
    <property type="entry name" value="HATPase_c"/>
    <property type="match status" value="1"/>
</dbReference>
<evidence type="ECO:0000256" key="2">
    <source>
        <dbReference type="ARBA" id="ARBA00012438"/>
    </source>
</evidence>
<dbReference type="RefSeq" id="WP_285930446.1">
    <property type="nucleotide sequence ID" value="NZ_JASTZU010000018.1"/>
</dbReference>